<accession>A0ABW8PZ99</accession>
<protein>
    <submittedName>
        <fullName evidence="1">Uncharacterized protein</fullName>
    </submittedName>
</protein>
<keyword evidence="2" id="KW-1185">Reference proteome</keyword>
<name>A0ABW8PZ99_9GAMM</name>
<dbReference type="RefSeq" id="WP_405340692.1">
    <property type="nucleotide sequence ID" value="NZ_JBANFI010000007.1"/>
</dbReference>
<dbReference type="EMBL" id="JBANFI010000007">
    <property type="protein sequence ID" value="MFK7161585.1"/>
    <property type="molecule type" value="Genomic_DNA"/>
</dbReference>
<evidence type="ECO:0000313" key="2">
    <source>
        <dbReference type="Proteomes" id="UP001621714"/>
    </source>
</evidence>
<dbReference type="Proteomes" id="UP001621714">
    <property type="component" value="Unassembled WGS sequence"/>
</dbReference>
<organism evidence="1 2">
    <name type="scientific">Marinospirillum alkalitolerans</name>
    <dbReference type="NCBI Taxonomy" id="3123374"/>
    <lineage>
        <taxon>Bacteria</taxon>
        <taxon>Pseudomonadati</taxon>
        <taxon>Pseudomonadota</taxon>
        <taxon>Gammaproteobacteria</taxon>
        <taxon>Oceanospirillales</taxon>
        <taxon>Oceanospirillaceae</taxon>
        <taxon>Marinospirillum</taxon>
    </lineage>
</organism>
<reference evidence="1 2" key="1">
    <citation type="submission" date="2024-02" db="EMBL/GenBank/DDBJ databases">
        <title>Marinospirillum sp. MEB 164 isolated from Lonar lake sediment.</title>
        <authorList>
            <person name="Joshi A."/>
            <person name="Thite S."/>
        </authorList>
    </citation>
    <scope>NUCLEOTIDE SEQUENCE [LARGE SCALE GENOMIC DNA]</scope>
    <source>
        <strain evidence="1 2">MEB164</strain>
    </source>
</reference>
<comment type="caution">
    <text evidence="1">The sequence shown here is derived from an EMBL/GenBank/DDBJ whole genome shotgun (WGS) entry which is preliminary data.</text>
</comment>
<gene>
    <name evidence="1" type="ORF">V6U78_11115</name>
</gene>
<proteinExistence type="predicted"/>
<evidence type="ECO:0000313" key="1">
    <source>
        <dbReference type="EMBL" id="MFK7161585.1"/>
    </source>
</evidence>
<sequence>MDRQFMTLGFYAGFDQFFKPTYDILNYEKEKVFGDTKLIKQLLSDKVMKSENDLENLALYLQEQQVLHPSGHLIAGIVFDRALREKVLIEIPVREDEKRFALAWSTVHKLETVKGGLKRTVKLPIGVFDAGTPLRTIILGLIPAFPQFDIELALQEGVNKMLVMRREQQLKDAAPSA</sequence>